<gene>
    <name evidence="2" type="ORF">BJ994_000133</name>
</gene>
<evidence type="ECO:0000313" key="3">
    <source>
        <dbReference type="Proteomes" id="UP000547458"/>
    </source>
</evidence>
<feature type="region of interest" description="Disordered" evidence="1">
    <location>
        <begin position="167"/>
        <end position="187"/>
    </location>
</feature>
<dbReference type="Proteomes" id="UP000547458">
    <property type="component" value="Unassembled WGS sequence"/>
</dbReference>
<dbReference type="AlphaFoldDB" id="A0A846RLR2"/>
<comment type="caution">
    <text evidence="2">The sequence shown here is derived from an EMBL/GenBank/DDBJ whole genome shotgun (WGS) entry which is preliminary data.</text>
</comment>
<keyword evidence="3" id="KW-1185">Reference proteome</keyword>
<proteinExistence type="predicted"/>
<protein>
    <submittedName>
        <fullName evidence="2">Uncharacterized protein</fullName>
    </submittedName>
</protein>
<accession>A0A846RLR2</accession>
<dbReference type="EMBL" id="JAATJL010000001">
    <property type="protein sequence ID" value="NJC21057.1"/>
    <property type="molecule type" value="Genomic_DNA"/>
</dbReference>
<reference evidence="2 3" key="1">
    <citation type="submission" date="2020-03" db="EMBL/GenBank/DDBJ databases">
        <title>Sequencing the genomes of 1000 actinobacteria strains.</title>
        <authorList>
            <person name="Klenk H.-P."/>
        </authorList>
    </citation>
    <scope>NUCLEOTIDE SEQUENCE [LARGE SCALE GENOMIC DNA]</scope>
    <source>
        <strain evidence="2 3">DSM 16403</strain>
    </source>
</reference>
<sequence>MEWIPDVERGAWLKERLNWSSNDMHAVVPRGFQAYARIFHPASRDRPAETKTWHGYEPGNVMDFETETVTWQQTADAFGTEMHALAQFHRLVRTAELYSSQELDPAGWRYTCPRLGNLDVGILAAVAAHLAEHTSTPDDGAAAVWGGWGGLTTGASCAVLTATENDDGTLNATQSPQGSDEPGTGILPRAVATGPELELPQREYYLFDAGATDFAYADWPSKAPWISHTWDPQSPSIIWPEDHAWVLVSEIDFDSTIVAGSLELVSALCRDPDIEALIISEGADLTWDADVVNRPSN</sequence>
<dbReference type="RefSeq" id="WP_167990365.1">
    <property type="nucleotide sequence ID" value="NZ_JAATJL010000001.1"/>
</dbReference>
<evidence type="ECO:0000313" key="2">
    <source>
        <dbReference type="EMBL" id="NJC21057.1"/>
    </source>
</evidence>
<name>A0A846RLR2_9MICC</name>
<feature type="compositionally biased region" description="Polar residues" evidence="1">
    <location>
        <begin position="168"/>
        <end position="178"/>
    </location>
</feature>
<evidence type="ECO:0000256" key="1">
    <source>
        <dbReference type="SAM" id="MobiDB-lite"/>
    </source>
</evidence>
<organism evidence="2 3">
    <name type="scientific">Arthrobacter pigmenti</name>
    <dbReference type="NCBI Taxonomy" id="271432"/>
    <lineage>
        <taxon>Bacteria</taxon>
        <taxon>Bacillati</taxon>
        <taxon>Actinomycetota</taxon>
        <taxon>Actinomycetes</taxon>
        <taxon>Micrococcales</taxon>
        <taxon>Micrococcaceae</taxon>
        <taxon>Arthrobacter</taxon>
    </lineage>
</organism>